<sequence length="298" mass="31701">MTENEGLEHIVPALIFCSAYNVMLHVADGYDCLMPAISPPNPIVTLWAWFSYQSSRFAPWTLVLASLGALCGGAMLSSSDLTLGVRVLGIGVGLVTALPSAGNLYWDSKNEDAEDVTAARERVMDESIPPLLEDICSLAASPKKTRQAALKQASNTVVKDLLVAYSGVQGVRAVVYMISDDTKRMTPLAKAGRSQRPGDFVRGSVRGDKAFETLSIADNFLFEPNIAQASDQWAGSGSGYVTFISAPIRVGRTGYGLLTLDAPKVGDLDARDGSTVSLLAATLSIYFSEANRTARNGG</sequence>
<reference evidence="2" key="1">
    <citation type="submission" date="2015-09" db="EMBL/GenBank/DDBJ databases">
        <title>Complete genome of Arthrobacter alpinus strain R3.8.</title>
        <authorList>
            <person name="See-Too W.S."/>
            <person name="Chan K.G."/>
        </authorList>
    </citation>
    <scope>NUCLEOTIDE SEQUENCE [LARGE SCALE GENOMIC DNA]</scope>
    <source>
        <strain evidence="2">R3.8</strain>
    </source>
</reference>
<evidence type="ECO:0008006" key="3">
    <source>
        <dbReference type="Google" id="ProtNLM"/>
    </source>
</evidence>
<dbReference type="KEGG" id="aaq:AOC05_05110"/>
<name>A0A0M4QXI1_9MICC</name>
<dbReference type="Proteomes" id="UP000062833">
    <property type="component" value="Chromosome"/>
</dbReference>
<evidence type="ECO:0000313" key="1">
    <source>
        <dbReference type="EMBL" id="ALE91852.1"/>
    </source>
</evidence>
<dbReference type="OrthoDB" id="4965078at2"/>
<protein>
    <recommendedName>
        <fullName evidence="3">GAF domain-containing protein</fullName>
    </recommendedName>
</protein>
<accession>A0A0M4QXI1</accession>
<proteinExistence type="predicted"/>
<keyword evidence="2" id="KW-1185">Reference proteome</keyword>
<dbReference type="EMBL" id="CP012677">
    <property type="protein sequence ID" value="ALE91852.1"/>
    <property type="molecule type" value="Genomic_DNA"/>
</dbReference>
<dbReference type="PATRIC" id="fig|656366.3.peg.1100"/>
<evidence type="ECO:0000313" key="2">
    <source>
        <dbReference type="Proteomes" id="UP000062833"/>
    </source>
</evidence>
<dbReference type="RefSeq" id="WP_062006223.1">
    <property type="nucleotide sequence ID" value="NZ_CP012677.1"/>
</dbReference>
<organism evidence="1 2">
    <name type="scientific">Arthrobacter alpinus</name>
    <dbReference type="NCBI Taxonomy" id="656366"/>
    <lineage>
        <taxon>Bacteria</taxon>
        <taxon>Bacillati</taxon>
        <taxon>Actinomycetota</taxon>
        <taxon>Actinomycetes</taxon>
        <taxon>Micrococcales</taxon>
        <taxon>Micrococcaceae</taxon>
        <taxon>Arthrobacter</taxon>
    </lineage>
</organism>
<gene>
    <name evidence="1" type="ORF">AOC05_05110</name>
</gene>
<dbReference type="AlphaFoldDB" id="A0A0M4QXI1"/>